<reference evidence="1" key="1">
    <citation type="submission" date="2018-05" db="EMBL/GenBank/DDBJ databases">
        <authorList>
            <person name="Lanie J.A."/>
            <person name="Ng W.-L."/>
            <person name="Kazmierczak K.M."/>
            <person name="Andrzejewski T.M."/>
            <person name="Davidsen T.M."/>
            <person name="Wayne K.J."/>
            <person name="Tettelin H."/>
            <person name="Glass J.I."/>
            <person name="Rusch D."/>
            <person name="Podicherti R."/>
            <person name="Tsui H.-C.T."/>
            <person name="Winkler M.E."/>
        </authorList>
    </citation>
    <scope>NUCLEOTIDE SEQUENCE</scope>
</reference>
<dbReference type="GO" id="GO:0006400">
    <property type="term" value="P:tRNA modification"/>
    <property type="evidence" value="ECO:0007669"/>
    <property type="project" value="InterPro"/>
</dbReference>
<evidence type="ECO:0008006" key="2">
    <source>
        <dbReference type="Google" id="ProtNLM"/>
    </source>
</evidence>
<protein>
    <recommendedName>
        <fullName evidence="2">Queuine tRNA-ribosyltransferase</fullName>
    </recommendedName>
</protein>
<evidence type="ECO:0000313" key="1">
    <source>
        <dbReference type="EMBL" id="SVD39185.1"/>
    </source>
</evidence>
<proteinExistence type="predicted"/>
<name>A0A382UZI9_9ZZZZ</name>
<dbReference type="EMBL" id="UINC01147705">
    <property type="protein sequence ID" value="SVD39185.1"/>
    <property type="molecule type" value="Genomic_DNA"/>
</dbReference>
<dbReference type="InterPro" id="IPR036511">
    <property type="entry name" value="TGT-like_sf"/>
</dbReference>
<accession>A0A382UZI9</accession>
<dbReference type="Gene3D" id="3.20.20.105">
    <property type="entry name" value="Queuine tRNA-ribosyltransferase-like"/>
    <property type="match status" value="1"/>
</dbReference>
<organism evidence="1">
    <name type="scientific">marine metagenome</name>
    <dbReference type="NCBI Taxonomy" id="408172"/>
    <lineage>
        <taxon>unclassified sequences</taxon>
        <taxon>metagenomes</taxon>
        <taxon>ecological metagenomes</taxon>
    </lineage>
</organism>
<feature type="non-terminal residue" evidence="1">
    <location>
        <position position="1"/>
    </location>
</feature>
<gene>
    <name evidence="1" type="ORF">METZ01_LOCUS392039</name>
</gene>
<sequence>SWNRIFADSGGLQLARTPKGITSIVKDKVYHHQAKYCDVAMIFDLLPVEYDLTLTGGNSMKASSVGRRFNRSDIDRCAEETRENVKRQIEIFKQEDSRAKIMLISQGADVDSWKRYIEVICKGLDYEELKTMCCGVAPGSQAIGNHFVHRMEMIYSIREYQVPPSLKKNIHLLGVGNPQALMPFLLSPEYFDFVDTVSYDSSSHASSWFFSRYRDKNYIQRTMDIPATSKRNLQDIVYNQLLPIVEDIMNDHKECFAEYNIIDPMELINNSTKWSVDNKEKLRKFIKPG</sequence>
<dbReference type="AlphaFoldDB" id="A0A382UZI9"/>
<feature type="non-terminal residue" evidence="1">
    <location>
        <position position="289"/>
    </location>
</feature>